<keyword evidence="3" id="KW-1185">Reference proteome</keyword>
<dbReference type="Proteomes" id="UP000594638">
    <property type="component" value="Unassembled WGS sequence"/>
</dbReference>
<proteinExistence type="predicted"/>
<dbReference type="AlphaFoldDB" id="A0A8S0TRE2"/>
<protein>
    <submittedName>
        <fullName evidence="2">Uncharacterized protein</fullName>
    </submittedName>
</protein>
<name>A0A8S0TRE2_OLEEU</name>
<evidence type="ECO:0000313" key="2">
    <source>
        <dbReference type="EMBL" id="CAA3007947.1"/>
    </source>
</evidence>
<accession>A0A8S0TRE2</accession>
<organism evidence="2 3">
    <name type="scientific">Olea europaea subsp. europaea</name>
    <dbReference type="NCBI Taxonomy" id="158383"/>
    <lineage>
        <taxon>Eukaryota</taxon>
        <taxon>Viridiplantae</taxon>
        <taxon>Streptophyta</taxon>
        <taxon>Embryophyta</taxon>
        <taxon>Tracheophyta</taxon>
        <taxon>Spermatophyta</taxon>
        <taxon>Magnoliopsida</taxon>
        <taxon>eudicotyledons</taxon>
        <taxon>Gunneridae</taxon>
        <taxon>Pentapetalae</taxon>
        <taxon>asterids</taxon>
        <taxon>lamiids</taxon>
        <taxon>Lamiales</taxon>
        <taxon>Oleaceae</taxon>
        <taxon>Oleeae</taxon>
        <taxon>Olea</taxon>
    </lineage>
</organism>
<feature type="compositionally biased region" description="Basic and acidic residues" evidence="1">
    <location>
        <begin position="14"/>
        <end position="23"/>
    </location>
</feature>
<dbReference type="OrthoDB" id="9514740at2759"/>
<feature type="compositionally biased region" description="Polar residues" evidence="1">
    <location>
        <begin position="1"/>
        <end position="13"/>
    </location>
</feature>
<evidence type="ECO:0000313" key="3">
    <source>
        <dbReference type="Proteomes" id="UP000594638"/>
    </source>
</evidence>
<reference evidence="2 3" key="1">
    <citation type="submission" date="2019-12" db="EMBL/GenBank/DDBJ databases">
        <authorList>
            <person name="Alioto T."/>
            <person name="Alioto T."/>
            <person name="Gomez Garrido J."/>
        </authorList>
    </citation>
    <scope>NUCLEOTIDE SEQUENCE [LARGE SCALE GENOMIC DNA]</scope>
</reference>
<sequence length="137" mass="15930">MATGWIKSSNCKSKASDDDVENHHLRRHNSKIHNHHYHRLTTSASCRDSATKDIVNKSKKKKKPEPDSHKPTNTTRAAIPARPSRAENKIIITMVSHLCLLPPIYRDIFVYAYNFDVYLICRNRNFLFCTISYFKKN</sequence>
<evidence type="ECO:0000256" key="1">
    <source>
        <dbReference type="SAM" id="MobiDB-lite"/>
    </source>
</evidence>
<dbReference type="Gramene" id="OE9A020264T1">
    <property type="protein sequence ID" value="OE9A020264C1"/>
    <property type="gene ID" value="OE9A020264"/>
</dbReference>
<feature type="compositionally biased region" description="Basic residues" evidence="1">
    <location>
        <begin position="24"/>
        <end position="39"/>
    </location>
</feature>
<dbReference type="EMBL" id="CACTIH010007287">
    <property type="protein sequence ID" value="CAA3007947.1"/>
    <property type="molecule type" value="Genomic_DNA"/>
</dbReference>
<gene>
    <name evidence="2" type="ORF">OLEA9_A020264</name>
</gene>
<comment type="caution">
    <text evidence="2">The sequence shown here is derived from an EMBL/GenBank/DDBJ whole genome shotgun (WGS) entry which is preliminary data.</text>
</comment>
<feature type="region of interest" description="Disordered" evidence="1">
    <location>
        <begin position="1"/>
        <end position="78"/>
    </location>
</feature>